<sequence>MMKKMWSTPRTVVQSFEPNEYVAVCWGVKCLTGQANQTEYCFYSDPVKAGVTHDDDYCGQTSHQWLVDSDNNNVAESMTEINTNGLGNLSCTVYTDDSYTTPRDISTVRADDYIYWTTTSGNRTWHYQGRVSNTVPGHPNRS</sequence>
<evidence type="ECO:0000313" key="1">
    <source>
        <dbReference type="EMBL" id="HJC14544.1"/>
    </source>
</evidence>
<organism evidence="1 2">
    <name type="scientific">Candidatus Fusicatenibacter intestinigallinarum</name>
    <dbReference type="NCBI Taxonomy" id="2838598"/>
    <lineage>
        <taxon>Bacteria</taxon>
        <taxon>Bacillati</taxon>
        <taxon>Bacillota</taxon>
        <taxon>Clostridia</taxon>
        <taxon>Lachnospirales</taxon>
        <taxon>Lachnospiraceae</taxon>
        <taxon>Fusicatenibacter</taxon>
    </lineage>
</organism>
<evidence type="ECO:0000313" key="2">
    <source>
        <dbReference type="Proteomes" id="UP000823849"/>
    </source>
</evidence>
<dbReference type="Proteomes" id="UP000823849">
    <property type="component" value="Unassembled WGS sequence"/>
</dbReference>
<dbReference type="AlphaFoldDB" id="A0A9D2N9E5"/>
<comment type="caution">
    <text evidence="1">The sequence shown here is derived from an EMBL/GenBank/DDBJ whole genome shotgun (WGS) entry which is preliminary data.</text>
</comment>
<reference evidence="1" key="2">
    <citation type="submission" date="2021-04" db="EMBL/GenBank/DDBJ databases">
        <authorList>
            <person name="Gilroy R."/>
        </authorList>
    </citation>
    <scope>NUCLEOTIDE SEQUENCE</scope>
    <source>
        <strain evidence="1">CHK185-5351</strain>
    </source>
</reference>
<reference evidence="1" key="1">
    <citation type="journal article" date="2021" name="PeerJ">
        <title>Extensive microbial diversity within the chicken gut microbiome revealed by metagenomics and culture.</title>
        <authorList>
            <person name="Gilroy R."/>
            <person name="Ravi A."/>
            <person name="Getino M."/>
            <person name="Pursley I."/>
            <person name="Horton D.L."/>
            <person name="Alikhan N.F."/>
            <person name="Baker D."/>
            <person name="Gharbi K."/>
            <person name="Hall N."/>
            <person name="Watson M."/>
            <person name="Adriaenssens E.M."/>
            <person name="Foster-Nyarko E."/>
            <person name="Jarju S."/>
            <person name="Secka A."/>
            <person name="Antonio M."/>
            <person name="Oren A."/>
            <person name="Chaudhuri R.R."/>
            <person name="La Ragione R."/>
            <person name="Hildebrand F."/>
            <person name="Pallen M.J."/>
        </authorList>
    </citation>
    <scope>NUCLEOTIDE SEQUENCE</scope>
    <source>
        <strain evidence="1">CHK185-5351</strain>
    </source>
</reference>
<gene>
    <name evidence="1" type="ORF">H9705_01770</name>
</gene>
<dbReference type="EMBL" id="DWWU01000009">
    <property type="protein sequence ID" value="HJC14544.1"/>
    <property type="molecule type" value="Genomic_DNA"/>
</dbReference>
<proteinExistence type="predicted"/>
<accession>A0A9D2N9E5</accession>
<protein>
    <submittedName>
        <fullName evidence="1">Uncharacterized protein</fullName>
    </submittedName>
</protein>
<name>A0A9D2N9E5_9FIRM</name>